<dbReference type="GO" id="GO:0033617">
    <property type="term" value="P:mitochondrial respiratory chain complex IV assembly"/>
    <property type="evidence" value="ECO:0007669"/>
    <property type="project" value="TreeGrafter"/>
</dbReference>
<dbReference type="OMA" id="MLYFRVE"/>
<dbReference type="KEGG" id="acan:ACA1_181610"/>
<proteinExistence type="inferred from homology"/>
<feature type="binding site" evidence="2">
    <location>
        <position position="170"/>
    </location>
    <ligand>
        <name>Cu cation</name>
        <dbReference type="ChEBI" id="CHEBI:23378"/>
    </ligand>
</feature>
<dbReference type="Pfam" id="PF02630">
    <property type="entry name" value="SCO1-SenC"/>
    <property type="match status" value="1"/>
</dbReference>
<comment type="similarity">
    <text evidence="1">Belongs to the SCO1/2 family.</text>
</comment>
<feature type="disulfide bond" description="Redox-active" evidence="3">
    <location>
        <begin position="166"/>
        <end position="170"/>
    </location>
</feature>
<feature type="binding site" evidence="2">
    <location>
        <position position="166"/>
    </location>
    <ligand>
        <name>Cu cation</name>
        <dbReference type="ChEBI" id="CHEBI:23378"/>
    </ligand>
</feature>
<keyword evidence="3" id="KW-1015">Disulfide bond</keyword>
<feature type="compositionally biased region" description="Pro residues" evidence="4">
    <location>
        <begin position="79"/>
        <end position="91"/>
    </location>
</feature>
<dbReference type="OrthoDB" id="270009at2759"/>
<feature type="binding site" evidence="2">
    <location>
        <position position="260"/>
    </location>
    <ligand>
        <name>Cu cation</name>
        <dbReference type="ChEBI" id="CHEBI:23378"/>
    </ligand>
</feature>
<dbReference type="InterPro" id="IPR036249">
    <property type="entry name" value="Thioredoxin-like_sf"/>
</dbReference>
<gene>
    <name evidence="5" type="ORF">ACA1_181610</name>
</gene>
<evidence type="ECO:0000313" key="6">
    <source>
        <dbReference type="Proteomes" id="UP000011083"/>
    </source>
</evidence>
<evidence type="ECO:0000256" key="1">
    <source>
        <dbReference type="ARBA" id="ARBA00010996"/>
    </source>
</evidence>
<dbReference type="STRING" id="1257118.L8H7Q3"/>
<dbReference type="GO" id="GO:0046872">
    <property type="term" value="F:metal ion binding"/>
    <property type="evidence" value="ECO:0007669"/>
    <property type="project" value="UniProtKB-KW"/>
</dbReference>
<feature type="compositionally biased region" description="Polar residues" evidence="4">
    <location>
        <begin position="64"/>
        <end position="78"/>
    </location>
</feature>
<dbReference type="AlphaFoldDB" id="L8H7Q3"/>
<dbReference type="PANTHER" id="PTHR12151">
    <property type="entry name" value="ELECTRON TRANSPORT PROTIN SCO1/SENC FAMILY MEMBER"/>
    <property type="match status" value="1"/>
</dbReference>
<dbReference type="SUPFAM" id="SSF52833">
    <property type="entry name" value="Thioredoxin-like"/>
    <property type="match status" value="1"/>
</dbReference>
<dbReference type="EMBL" id="KB007904">
    <property type="protein sequence ID" value="ELR21272.1"/>
    <property type="molecule type" value="Genomic_DNA"/>
</dbReference>
<keyword evidence="2" id="KW-0479">Metal-binding</keyword>
<dbReference type="CDD" id="cd02968">
    <property type="entry name" value="SCO"/>
    <property type="match status" value="1"/>
</dbReference>
<keyword evidence="6" id="KW-1185">Reference proteome</keyword>
<dbReference type="GeneID" id="14922180"/>
<keyword evidence="2" id="KW-0186">Copper</keyword>
<reference evidence="5 6" key="1">
    <citation type="journal article" date="2013" name="Genome Biol.">
        <title>Genome of Acanthamoeba castellanii highlights extensive lateral gene transfer and early evolution of tyrosine kinase signaling.</title>
        <authorList>
            <person name="Clarke M."/>
            <person name="Lohan A.J."/>
            <person name="Liu B."/>
            <person name="Lagkouvardos I."/>
            <person name="Roy S."/>
            <person name="Zafar N."/>
            <person name="Bertelli C."/>
            <person name="Schilde C."/>
            <person name="Kianianmomeni A."/>
            <person name="Burglin T.R."/>
            <person name="Frech C."/>
            <person name="Turcotte B."/>
            <person name="Kopec K.O."/>
            <person name="Synnott J.M."/>
            <person name="Choo C."/>
            <person name="Paponov I."/>
            <person name="Finkler A."/>
            <person name="Soon Heng Tan C."/>
            <person name="Hutchins A.P."/>
            <person name="Weinmeier T."/>
            <person name="Rattei T."/>
            <person name="Chu J.S."/>
            <person name="Gimenez G."/>
            <person name="Irimia M."/>
            <person name="Rigden D.J."/>
            <person name="Fitzpatrick D.A."/>
            <person name="Lorenzo-Morales J."/>
            <person name="Bateman A."/>
            <person name="Chiu C.H."/>
            <person name="Tang P."/>
            <person name="Hegemann P."/>
            <person name="Fromm H."/>
            <person name="Raoult D."/>
            <person name="Greub G."/>
            <person name="Miranda-Saavedra D."/>
            <person name="Chen N."/>
            <person name="Nash P."/>
            <person name="Ginger M.L."/>
            <person name="Horn M."/>
            <person name="Schaap P."/>
            <person name="Caler L."/>
            <person name="Loftus B."/>
        </authorList>
    </citation>
    <scope>NUCLEOTIDE SEQUENCE [LARGE SCALE GENOMIC DNA]</scope>
    <source>
        <strain evidence="5 6">Neff</strain>
    </source>
</reference>
<dbReference type="VEuPathDB" id="AmoebaDB:ACA1_181610"/>
<sequence length="311" mass="34034">MRSCRAASARNLTSAGFRACRQGASATRLYASGIIRDGCCKDNSLISTATRSLKALPRRRAEEPSSTPGAAGGSNTRTSPPPPPEARPPQAPITWKSALLALGACGVVLAYFEFEKAKRKPRIEIAVAGTPSIGGPFTLVDQDGHVVTNHTFRGRYMLVYFGFTFCPDICPAELAKVTKTLKILEEEEGITPGLVVPVFISVDPYRDTVGKIRSYLKDFHPSFVGLTGTPQQVESMARSFRVYSSTSQHSEEDEDYLVDHSIFLYLMDKEGSFLSHHGSQYDAHALAQRIATDVRSKLKERGSNFVATFIH</sequence>
<dbReference type="GO" id="GO:0005739">
    <property type="term" value="C:mitochondrion"/>
    <property type="evidence" value="ECO:0007669"/>
    <property type="project" value="GOC"/>
</dbReference>
<evidence type="ECO:0000256" key="3">
    <source>
        <dbReference type="PIRSR" id="PIRSR603782-2"/>
    </source>
</evidence>
<evidence type="ECO:0000256" key="2">
    <source>
        <dbReference type="PIRSR" id="PIRSR603782-1"/>
    </source>
</evidence>
<evidence type="ECO:0000313" key="5">
    <source>
        <dbReference type="EMBL" id="ELR21272.1"/>
    </source>
</evidence>
<protein>
    <submittedName>
        <fullName evidence="5">Electron transport SCO1/SenC family protein</fullName>
    </submittedName>
</protein>
<dbReference type="RefSeq" id="XP_004345816.1">
    <property type="nucleotide sequence ID" value="XM_004345766.1"/>
</dbReference>
<accession>L8H7Q3</accession>
<feature type="region of interest" description="Disordered" evidence="4">
    <location>
        <begin position="51"/>
        <end position="91"/>
    </location>
</feature>
<dbReference type="Proteomes" id="UP000011083">
    <property type="component" value="Unassembled WGS sequence"/>
</dbReference>
<dbReference type="Gene3D" id="3.40.30.10">
    <property type="entry name" value="Glutaredoxin"/>
    <property type="match status" value="1"/>
</dbReference>
<dbReference type="FunFam" id="3.40.30.10:FF:000013">
    <property type="entry name" value="Blast:Protein SCO1 homolog, mitochondrial"/>
    <property type="match status" value="1"/>
</dbReference>
<dbReference type="PANTHER" id="PTHR12151:SF5">
    <property type="entry name" value="AT19154P"/>
    <property type="match status" value="1"/>
</dbReference>
<organism evidence="5 6">
    <name type="scientific">Acanthamoeba castellanii (strain ATCC 30010 / Neff)</name>
    <dbReference type="NCBI Taxonomy" id="1257118"/>
    <lineage>
        <taxon>Eukaryota</taxon>
        <taxon>Amoebozoa</taxon>
        <taxon>Discosea</taxon>
        <taxon>Longamoebia</taxon>
        <taxon>Centramoebida</taxon>
        <taxon>Acanthamoebidae</taxon>
        <taxon>Acanthamoeba</taxon>
    </lineage>
</organism>
<name>L8H7Q3_ACACF</name>
<dbReference type="InterPro" id="IPR003782">
    <property type="entry name" value="SCO1/SenC"/>
</dbReference>
<evidence type="ECO:0000256" key="4">
    <source>
        <dbReference type="SAM" id="MobiDB-lite"/>
    </source>
</evidence>